<dbReference type="GO" id="GO:0005739">
    <property type="term" value="C:mitochondrion"/>
    <property type="evidence" value="ECO:0007669"/>
    <property type="project" value="UniProtKB-ARBA"/>
</dbReference>
<accession>A0A1E4SFS8</accession>
<organism evidence="11 12">
    <name type="scientific">Suhomyces tanzawaensis NRRL Y-17324</name>
    <dbReference type="NCBI Taxonomy" id="984487"/>
    <lineage>
        <taxon>Eukaryota</taxon>
        <taxon>Fungi</taxon>
        <taxon>Dikarya</taxon>
        <taxon>Ascomycota</taxon>
        <taxon>Saccharomycotina</taxon>
        <taxon>Pichiomycetes</taxon>
        <taxon>Debaryomycetaceae</taxon>
        <taxon>Suhomyces</taxon>
    </lineage>
</organism>
<feature type="compositionally biased region" description="Basic residues" evidence="9">
    <location>
        <begin position="641"/>
        <end position="652"/>
    </location>
</feature>
<dbReference type="InterPro" id="IPR053709">
    <property type="entry name" value="eRP_eS24_sf"/>
</dbReference>
<dbReference type="HAMAP" id="MF_00545">
    <property type="entry name" value="Ribosomal_eS24"/>
    <property type="match status" value="1"/>
</dbReference>
<dbReference type="GeneID" id="30985094"/>
<evidence type="ECO:0000256" key="7">
    <source>
        <dbReference type="PROSITE-ProRule" id="PRU10007"/>
    </source>
</evidence>
<dbReference type="InterPro" id="IPR012678">
    <property type="entry name" value="Ribosomal_uL23/eL15/eS24_sf"/>
</dbReference>
<dbReference type="Gene3D" id="3.40.605.10">
    <property type="entry name" value="Aldehyde Dehydrogenase, Chain A, domain 1"/>
    <property type="match status" value="1"/>
</dbReference>
<feature type="active site" evidence="7">
    <location>
        <position position="289"/>
    </location>
</feature>
<dbReference type="FunFam" id="3.40.309.10:FF:000001">
    <property type="entry name" value="Mitochondrial aldehyde dehydrogenase 2"/>
    <property type="match status" value="1"/>
</dbReference>
<dbReference type="PANTHER" id="PTHR11699">
    <property type="entry name" value="ALDEHYDE DEHYDROGENASE-RELATED"/>
    <property type="match status" value="1"/>
</dbReference>
<evidence type="ECO:0000313" key="12">
    <source>
        <dbReference type="Proteomes" id="UP000094285"/>
    </source>
</evidence>
<evidence type="ECO:0000256" key="1">
    <source>
        <dbReference type="ARBA" id="ARBA00009680"/>
    </source>
</evidence>
<keyword evidence="5" id="KW-0520">NAD</keyword>
<feature type="domain" description="Aldehyde dehydrogenase" evidence="10">
    <location>
        <begin position="52"/>
        <end position="512"/>
    </location>
</feature>
<dbReference type="STRING" id="984487.A0A1E4SFS8"/>
<dbReference type="GO" id="GO:0004029">
    <property type="term" value="F:aldehyde dehydrogenase (NAD+) activity"/>
    <property type="evidence" value="ECO:0007669"/>
    <property type="project" value="UniProtKB-ARBA"/>
</dbReference>
<evidence type="ECO:0000256" key="6">
    <source>
        <dbReference type="ARBA" id="ARBA00023274"/>
    </source>
</evidence>
<dbReference type="PROSITE" id="PS00070">
    <property type="entry name" value="ALDEHYDE_DEHYDR_CYS"/>
    <property type="match status" value="1"/>
</dbReference>
<evidence type="ECO:0000256" key="2">
    <source>
        <dbReference type="ARBA" id="ARBA00009986"/>
    </source>
</evidence>
<dbReference type="FunFam" id="3.40.605.10:FF:000011">
    <property type="entry name" value="ALD5p Mitochondrial aldehyde dehydrogenase"/>
    <property type="match status" value="1"/>
</dbReference>
<dbReference type="SUPFAM" id="SSF54189">
    <property type="entry name" value="Ribosomal proteins S24e, L23 and L15e"/>
    <property type="match status" value="1"/>
</dbReference>
<dbReference type="GO" id="GO:0003735">
    <property type="term" value="F:structural constituent of ribosome"/>
    <property type="evidence" value="ECO:0007669"/>
    <property type="project" value="InterPro"/>
</dbReference>
<dbReference type="GO" id="GO:0005840">
    <property type="term" value="C:ribosome"/>
    <property type="evidence" value="ECO:0007669"/>
    <property type="project" value="UniProtKB-KW"/>
</dbReference>
<evidence type="ECO:0000256" key="5">
    <source>
        <dbReference type="ARBA" id="ARBA00023027"/>
    </source>
</evidence>
<keyword evidence="3" id="KW-0689">Ribosomal protein</keyword>
<dbReference type="GO" id="GO:0019413">
    <property type="term" value="P:acetate biosynthetic process"/>
    <property type="evidence" value="ECO:0007669"/>
    <property type="project" value="UniProtKB-ARBA"/>
</dbReference>
<dbReference type="InterPro" id="IPR018098">
    <property type="entry name" value="Ribosomal_eS24_CS"/>
</dbReference>
<dbReference type="FunFam" id="3.30.70.3370:FF:000001">
    <property type="entry name" value="40S ribosomal protein S24"/>
    <property type="match status" value="1"/>
</dbReference>
<evidence type="ECO:0000256" key="8">
    <source>
        <dbReference type="RuleBase" id="RU003345"/>
    </source>
</evidence>
<dbReference type="InterPro" id="IPR016161">
    <property type="entry name" value="Ald_DH/histidinol_DH"/>
</dbReference>
<evidence type="ECO:0000313" key="11">
    <source>
        <dbReference type="EMBL" id="ODV78364.1"/>
    </source>
</evidence>
<dbReference type="Pfam" id="PF00171">
    <property type="entry name" value="Aldedh"/>
    <property type="match status" value="1"/>
</dbReference>
<dbReference type="CDD" id="cd07091">
    <property type="entry name" value="ALDH_F1-2_Ald2-like"/>
    <property type="match status" value="1"/>
</dbReference>
<proteinExistence type="inferred from homology"/>
<dbReference type="InterPro" id="IPR015590">
    <property type="entry name" value="Aldehyde_DH_dom"/>
</dbReference>
<keyword evidence="4 8" id="KW-0560">Oxidoreductase</keyword>
<dbReference type="PROSITE" id="PS00529">
    <property type="entry name" value="RIBOSOMAL_S24E"/>
    <property type="match status" value="1"/>
</dbReference>
<dbReference type="EMBL" id="KV453913">
    <property type="protein sequence ID" value="ODV78364.1"/>
    <property type="molecule type" value="Genomic_DNA"/>
</dbReference>
<keyword evidence="12" id="KW-1185">Reference proteome</keyword>
<reference evidence="12" key="1">
    <citation type="submission" date="2016-05" db="EMBL/GenBank/DDBJ databases">
        <title>Comparative genomics of biotechnologically important yeasts.</title>
        <authorList>
            <consortium name="DOE Joint Genome Institute"/>
            <person name="Riley R."/>
            <person name="Haridas S."/>
            <person name="Wolfe K.H."/>
            <person name="Lopes M.R."/>
            <person name="Hittinger C.T."/>
            <person name="Goker M."/>
            <person name="Salamov A."/>
            <person name="Wisecaver J."/>
            <person name="Long T.M."/>
            <person name="Aerts A.L."/>
            <person name="Barry K."/>
            <person name="Choi C."/>
            <person name="Clum A."/>
            <person name="Coughlan A.Y."/>
            <person name="Deshpande S."/>
            <person name="Douglass A.P."/>
            <person name="Hanson S.J."/>
            <person name="Klenk H.-P."/>
            <person name="Labutti K."/>
            <person name="Lapidus A."/>
            <person name="Lindquist E."/>
            <person name="Lipzen A."/>
            <person name="Meier-Kolthoff J.P."/>
            <person name="Ohm R.A."/>
            <person name="Otillar R.P."/>
            <person name="Pangilinan J."/>
            <person name="Peng Y."/>
            <person name="Rokas A."/>
            <person name="Rosa C.A."/>
            <person name="Scheuner C."/>
            <person name="Sibirny A.A."/>
            <person name="Slot J.C."/>
            <person name="Stielow J.B."/>
            <person name="Sun H."/>
            <person name="Kurtzman C.P."/>
            <person name="Blackwell M."/>
            <person name="Grigoriev I.V."/>
            <person name="Jeffries T.W."/>
        </authorList>
    </citation>
    <scope>NUCLEOTIDE SEQUENCE [LARGE SCALE GENOMIC DNA]</scope>
    <source>
        <strain evidence="12">NRRL Y-17324</strain>
    </source>
</reference>
<dbReference type="InterPro" id="IPR016162">
    <property type="entry name" value="Ald_DH_N"/>
</dbReference>
<gene>
    <name evidence="11" type="ORF">CANTADRAFT_6756</name>
</gene>
<dbReference type="RefSeq" id="XP_020063486.1">
    <property type="nucleotide sequence ID" value="XM_020210958.1"/>
</dbReference>
<dbReference type="InterPro" id="IPR029510">
    <property type="entry name" value="Ald_DH_CS_GLU"/>
</dbReference>
<evidence type="ECO:0000259" key="10">
    <source>
        <dbReference type="Pfam" id="PF00171"/>
    </source>
</evidence>
<feature type="compositionally biased region" description="Basic residues" evidence="9">
    <location>
        <begin position="622"/>
        <end position="632"/>
    </location>
</feature>
<keyword evidence="6" id="KW-0687">Ribonucleoprotein</keyword>
<dbReference type="Gene3D" id="3.30.70.3370">
    <property type="match status" value="1"/>
</dbReference>
<dbReference type="Pfam" id="PF01282">
    <property type="entry name" value="Ribosomal_S24e"/>
    <property type="match status" value="1"/>
</dbReference>
<dbReference type="InterPro" id="IPR001976">
    <property type="entry name" value="Ribosomal_eS24"/>
</dbReference>
<dbReference type="GO" id="GO:1990904">
    <property type="term" value="C:ribonucleoprotein complex"/>
    <property type="evidence" value="ECO:0007669"/>
    <property type="project" value="UniProtKB-KW"/>
</dbReference>
<dbReference type="OrthoDB" id="310895at2759"/>
<dbReference type="AlphaFoldDB" id="A0A1E4SFS8"/>
<comment type="similarity">
    <text evidence="1">Belongs to the eukaryotic ribosomal protein eS24 family.</text>
</comment>
<protein>
    <submittedName>
        <fullName evidence="11">Aldedh-domain-containing protein</fullName>
    </submittedName>
</protein>
<evidence type="ECO:0000256" key="4">
    <source>
        <dbReference type="ARBA" id="ARBA00023002"/>
    </source>
</evidence>
<feature type="region of interest" description="Disordered" evidence="9">
    <location>
        <begin position="618"/>
        <end position="652"/>
    </location>
</feature>
<dbReference type="GO" id="GO:0006412">
    <property type="term" value="P:translation"/>
    <property type="evidence" value="ECO:0007669"/>
    <property type="project" value="InterPro"/>
</dbReference>
<evidence type="ECO:0000256" key="3">
    <source>
        <dbReference type="ARBA" id="ARBA00022980"/>
    </source>
</evidence>
<dbReference type="PROSITE" id="PS00687">
    <property type="entry name" value="ALDEHYDE_DEHYDR_GLU"/>
    <property type="match status" value="1"/>
</dbReference>
<dbReference type="Gene3D" id="3.40.309.10">
    <property type="entry name" value="Aldehyde Dehydrogenase, Chain A, domain 2"/>
    <property type="match status" value="1"/>
</dbReference>
<dbReference type="Proteomes" id="UP000094285">
    <property type="component" value="Unassembled WGS sequence"/>
</dbReference>
<dbReference type="SUPFAM" id="SSF53720">
    <property type="entry name" value="ALDH-like"/>
    <property type="match status" value="1"/>
</dbReference>
<evidence type="ECO:0000256" key="9">
    <source>
        <dbReference type="SAM" id="MobiDB-lite"/>
    </source>
</evidence>
<dbReference type="InterPro" id="IPR016160">
    <property type="entry name" value="Ald_DH_CS_CYS"/>
</dbReference>
<comment type="similarity">
    <text evidence="2 8">Belongs to the aldehyde dehydrogenase family.</text>
</comment>
<name>A0A1E4SFS8_9ASCO</name>
<sequence>MNRASTTARVLARASYNVSLRMYSSLPLSVPITLPNGTTYEQPTGLFINNEFVKSKLAKTFQVLSPSTEEEISHVYEGDKEDVDIAVEAASKAFQSEWFKGDPLDRSLAINKLADLVEQNAETFAHIESLDNGKSLANSRGDVELVVKYLRSCAGWTDKILGNVIETGDSHFNYTRREPIGVCGQIIPWNFPLLMAAWKLGPVLATGCTTVLKTAESTPLSALYLASFIKEAGIPAGVINIVSGFGKTVGDAIARHNKIKKVAFTGSTPVGREIMKIAAETNLKKVTLELGGKSANIVFDDANVDVAVSALTNGIFYNTGEVCSAGSRVYVQEGIYDEIIAAFKKVAEEVKIGDPFTEGQFMGAQASQAQFEKILRYIEIGMDEGATLVTGGTRHGEKGFFIRPTIFSNVRPDMQILREEIFGPVVTFSKFKTIDEVVESANDSDFGLAAGVHTSNLNTALNISKRLNAGTVWVNTYNDFNAMVPFGGFNTSGIGRELGVEALDNYTQTKAVRIGSLQSDAITIRTRKVISNPLLARRQFVIDVLHPNRANVSKDELREKLAEIYKAEKDAVSVFDFRTQFGGGKSTGFGLIYQSVADAKKFEPNYRLVRYGLASKVDKAGRQQRKQKKNRDKKIFGTQKRAAKRAAKRNAE</sequence>
<dbReference type="InterPro" id="IPR016163">
    <property type="entry name" value="Ald_DH_C"/>
</dbReference>